<name>A0A5M3MNP2_CONPW</name>
<evidence type="ECO:0000313" key="3">
    <source>
        <dbReference type="Proteomes" id="UP000053558"/>
    </source>
</evidence>
<dbReference type="GeneID" id="19210470"/>
<dbReference type="EMBL" id="JH711579">
    <property type="protein sequence ID" value="EIW80630.1"/>
    <property type="molecule type" value="Genomic_DNA"/>
</dbReference>
<reference evidence="3" key="1">
    <citation type="journal article" date="2012" name="Science">
        <title>The Paleozoic origin of enzymatic lignin decomposition reconstructed from 31 fungal genomes.</title>
        <authorList>
            <person name="Floudas D."/>
            <person name="Binder M."/>
            <person name="Riley R."/>
            <person name="Barry K."/>
            <person name="Blanchette R.A."/>
            <person name="Henrissat B."/>
            <person name="Martinez A.T."/>
            <person name="Otillar R."/>
            <person name="Spatafora J.W."/>
            <person name="Yadav J.S."/>
            <person name="Aerts A."/>
            <person name="Benoit I."/>
            <person name="Boyd A."/>
            <person name="Carlson A."/>
            <person name="Copeland A."/>
            <person name="Coutinho P.M."/>
            <person name="de Vries R.P."/>
            <person name="Ferreira P."/>
            <person name="Findley K."/>
            <person name="Foster B."/>
            <person name="Gaskell J."/>
            <person name="Glotzer D."/>
            <person name="Gorecki P."/>
            <person name="Heitman J."/>
            <person name="Hesse C."/>
            <person name="Hori C."/>
            <person name="Igarashi K."/>
            <person name="Jurgens J.A."/>
            <person name="Kallen N."/>
            <person name="Kersten P."/>
            <person name="Kohler A."/>
            <person name="Kuees U."/>
            <person name="Kumar T.K.A."/>
            <person name="Kuo A."/>
            <person name="LaButti K."/>
            <person name="Larrondo L.F."/>
            <person name="Lindquist E."/>
            <person name="Ling A."/>
            <person name="Lombard V."/>
            <person name="Lucas S."/>
            <person name="Lundell T."/>
            <person name="Martin R."/>
            <person name="McLaughlin D.J."/>
            <person name="Morgenstern I."/>
            <person name="Morin E."/>
            <person name="Murat C."/>
            <person name="Nagy L.G."/>
            <person name="Nolan M."/>
            <person name="Ohm R.A."/>
            <person name="Patyshakuliyeva A."/>
            <person name="Rokas A."/>
            <person name="Ruiz-Duenas F.J."/>
            <person name="Sabat G."/>
            <person name="Salamov A."/>
            <person name="Samejima M."/>
            <person name="Schmutz J."/>
            <person name="Slot J.C."/>
            <person name="St John F."/>
            <person name="Stenlid J."/>
            <person name="Sun H."/>
            <person name="Sun S."/>
            <person name="Syed K."/>
            <person name="Tsang A."/>
            <person name="Wiebenga A."/>
            <person name="Young D."/>
            <person name="Pisabarro A."/>
            <person name="Eastwood D.C."/>
            <person name="Martin F."/>
            <person name="Cullen D."/>
            <person name="Grigoriev I.V."/>
            <person name="Hibbett D.S."/>
        </authorList>
    </citation>
    <scope>NUCLEOTIDE SEQUENCE [LARGE SCALE GENOMIC DNA]</scope>
    <source>
        <strain evidence="3">RWD-64-598 SS2</strain>
    </source>
</reference>
<dbReference type="Proteomes" id="UP000053558">
    <property type="component" value="Unassembled WGS sequence"/>
</dbReference>
<protein>
    <submittedName>
        <fullName evidence="2">Uncharacterized protein</fullName>
    </submittedName>
</protein>
<dbReference type="KEGG" id="cput:CONPUDRAFT_82779"/>
<accession>A0A5M3MNP2</accession>
<dbReference type="RefSeq" id="XP_007769535.1">
    <property type="nucleotide sequence ID" value="XM_007771345.1"/>
</dbReference>
<evidence type="ECO:0000313" key="2">
    <source>
        <dbReference type="EMBL" id="EIW80630.1"/>
    </source>
</evidence>
<keyword evidence="3" id="KW-1185">Reference proteome</keyword>
<organism evidence="2 3">
    <name type="scientific">Coniophora puteana (strain RWD-64-598)</name>
    <name type="common">Brown rot fungus</name>
    <dbReference type="NCBI Taxonomy" id="741705"/>
    <lineage>
        <taxon>Eukaryota</taxon>
        <taxon>Fungi</taxon>
        <taxon>Dikarya</taxon>
        <taxon>Basidiomycota</taxon>
        <taxon>Agaricomycotina</taxon>
        <taxon>Agaricomycetes</taxon>
        <taxon>Agaricomycetidae</taxon>
        <taxon>Boletales</taxon>
        <taxon>Coniophorineae</taxon>
        <taxon>Coniophoraceae</taxon>
        <taxon>Coniophora</taxon>
    </lineage>
</organism>
<dbReference type="AlphaFoldDB" id="A0A5M3MNP2"/>
<comment type="caution">
    <text evidence="2">The sequence shown here is derived from an EMBL/GenBank/DDBJ whole genome shotgun (WGS) entry which is preliminary data.</text>
</comment>
<evidence type="ECO:0000256" key="1">
    <source>
        <dbReference type="SAM" id="SignalP"/>
    </source>
</evidence>
<dbReference type="OrthoDB" id="3043660at2759"/>
<gene>
    <name evidence="2" type="ORF">CONPUDRAFT_82779</name>
</gene>
<keyword evidence="1" id="KW-0732">Signal</keyword>
<proteinExistence type="predicted"/>
<feature type="signal peptide" evidence="1">
    <location>
        <begin position="1"/>
        <end position="19"/>
    </location>
</feature>
<sequence>MQLISTALISLAAAGVALASCDEASRFGTFSITPTTVKSGDTITGNLNLSCAHSYAGIYPKYIDYYIEVPQNNNGHEAPILLAHHEPAADALTDTFTTQVPYATYFNAGYDVLAQLTYAVDGEQPDSTYYVTGGVFAGISITPTVSN</sequence>
<feature type="chain" id="PRO_5024421997" evidence="1">
    <location>
        <begin position="20"/>
        <end position="147"/>
    </location>
</feature>
<dbReference type="OMA" id="CAHSYAG"/>